<evidence type="ECO:0000313" key="1">
    <source>
        <dbReference type="EMBL" id="KAF2659538.1"/>
    </source>
</evidence>
<dbReference type="EMBL" id="MU004306">
    <property type="protein sequence ID" value="KAF2659538.1"/>
    <property type="molecule type" value="Genomic_DNA"/>
</dbReference>
<dbReference type="Proteomes" id="UP000799324">
    <property type="component" value="Unassembled WGS sequence"/>
</dbReference>
<accession>A0A6A6TKU7</accession>
<sequence>MIEGSSHVYYQCTLTYLPRLSVLFQSKGFVSAYDHMFQFKGSSQPADGAAAKSTAKSTVFRGIPDNAARRAIHQHNAALREDSIRGSRSSYPGRLNTIYLGLNGLTHHVSRDFLERVFQRKKPYTHTFYVCKTIKSDPCVTPGLNRGDFSVLHVPRG</sequence>
<dbReference type="AlphaFoldDB" id="A0A6A6TKU7"/>
<proteinExistence type="predicted"/>
<keyword evidence="2" id="KW-1185">Reference proteome</keyword>
<gene>
    <name evidence="1" type="ORF">K491DRAFT_165068</name>
</gene>
<protein>
    <submittedName>
        <fullName evidence="1">Uncharacterized protein</fullName>
    </submittedName>
</protein>
<name>A0A6A6TKU7_9PLEO</name>
<organism evidence="1 2">
    <name type="scientific">Lophiostoma macrostomum CBS 122681</name>
    <dbReference type="NCBI Taxonomy" id="1314788"/>
    <lineage>
        <taxon>Eukaryota</taxon>
        <taxon>Fungi</taxon>
        <taxon>Dikarya</taxon>
        <taxon>Ascomycota</taxon>
        <taxon>Pezizomycotina</taxon>
        <taxon>Dothideomycetes</taxon>
        <taxon>Pleosporomycetidae</taxon>
        <taxon>Pleosporales</taxon>
        <taxon>Lophiostomataceae</taxon>
        <taxon>Lophiostoma</taxon>
    </lineage>
</organism>
<reference evidence="1" key="1">
    <citation type="journal article" date="2020" name="Stud. Mycol.">
        <title>101 Dothideomycetes genomes: a test case for predicting lifestyles and emergence of pathogens.</title>
        <authorList>
            <person name="Haridas S."/>
            <person name="Albert R."/>
            <person name="Binder M."/>
            <person name="Bloem J."/>
            <person name="Labutti K."/>
            <person name="Salamov A."/>
            <person name="Andreopoulos B."/>
            <person name="Baker S."/>
            <person name="Barry K."/>
            <person name="Bills G."/>
            <person name="Bluhm B."/>
            <person name="Cannon C."/>
            <person name="Castanera R."/>
            <person name="Culley D."/>
            <person name="Daum C."/>
            <person name="Ezra D."/>
            <person name="Gonzalez J."/>
            <person name="Henrissat B."/>
            <person name="Kuo A."/>
            <person name="Liang C."/>
            <person name="Lipzen A."/>
            <person name="Lutzoni F."/>
            <person name="Magnuson J."/>
            <person name="Mondo S."/>
            <person name="Nolan M."/>
            <person name="Ohm R."/>
            <person name="Pangilinan J."/>
            <person name="Park H.-J."/>
            <person name="Ramirez L."/>
            <person name="Alfaro M."/>
            <person name="Sun H."/>
            <person name="Tritt A."/>
            <person name="Yoshinaga Y."/>
            <person name="Zwiers L.-H."/>
            <person name="Turgeon B."/>
            <person name="Goodwin S."/>
            <person name="Spatafora J."/>
            <person name="Crous P."/>
            <person name="Grigoriev I."/>
        </authorList>
    </citation>
    <scope>NUCLEOTIDE SEQUENCE</scope>
    <source>
        <strain evidence="1">CBS 122681</strain>
    </source>
</reference>
<evidence type="ECO:0000313" key="2">
    <source>
        <dbReference type="Proteomes" id="UP000799324"/>
    </source>
</evidence>